<name>A0A1F4SSX9_UNCSA</name>
<feature type="binding site" evidence="6">
    <location>
        <begin position="48"/>
        <end position="49"/>
    </location>
    <ligand>
        <name>NAD(+)</name>
        <dbReference type="ChEBI" id="CHEBI:57540"/>
    </ligand>
</feature>
<dbReference type="EMBL" id="MEUB01000017">
    <property type="protein sequence ID" value="OGC23519.1"/>
    <property type="molecule type" value="Genomic_DNA"/>
</dbReference>
<accession>A0A1F4SSX9</accession>
<dbReference type="GO" id="GO:0046872">
    <property type="term" value="F:metal ion binding"/>
    <property type="evidence" value="ECO:0007669"/>
    <property type="project" value="UniProtKB-UniRule"/>
</dbReference>
<keyword evidence="1 6" id="KW-0808">Transferase</keyword>
<comment type="function">
    <text evidence="6">Involved in the regulation of the intracellular balance of NAD and NADP, and is a key enzyme in the biosynthesis of NADP. Catalyzes specifically the phosphorylation on 2'-hydroxyl of the adenosine moiety of NAD to yield NADP.</text>
</comment>
<comment type="similarity">
    <text evidence="6">Belongs to the NAD kinase family.</text>
</comment>
<organism evidence="7 8">
    <name type="scientific">candidate division WOR-1 bacterium RIFOXYB2_FULL_37_13</name>
    <dbReference type="NCBI Taxonomy" id="1802579"/>
    <lineage>
        <taxon>Bacteria</taxon>
        <taxon>Bacillati</taxon>
        <taxon>Saganbacteria</taxon>
    </lineage>
</organism>
<feature type="binding site" evidence="6">
    <location>
        <begin position="122"/>
        <end position="123"/>
    </location>
    <ligand>
        <name>NAD(+)</name>
        <dbReference type="ChEBI" id="CHEBI:57540"/>
    </ligand>
</feature>
<evidence type="ECO:0000256" key="5">
    <source>
        <dbReference type="ARBA" id="ARBA00047925"/>
    </source>
</evidence>
<comment type="caution">
    <text evidence="6">Lacks conserved residue(s) required for the propagation of feature annotation.</text>
</comment>
<proteinExistence type="inferred from homology"/>
<dbReference type="InterPro" id="IPR016064">
    <property type="entry name" value="NAD/diacylglycerol_kinase_sf"/>
</dbReference>
<dbReference type="InterPro" id="IPR017438">
    <property type="entry name" value="ATP-NAD_kinase_N"/>
</dbReference>
<comment type="catalytic activity">
    <reaction evidence="5 6">
        <text>NAD(+) + ATP = ADP + NADP(+) + H(+)</text>
        <dbReference type="Rhea" id="RHEA:18629"/>
        <dbReference type="ChEBI" id="CHEBI:15378"/>
        <dbReference type="ChEBI" id="CHEBI:30616"/>
        <dbReference type="ChEBI" id="CHEBI:57540"/>
        <dbReference type="ChEBI" id="CHEBI:58349"/>
        <dbReference type="ChEBI" id="CHEBI:456216"/>
        <dbReference type="EC" id="2.7.1.23"/>
    </reaction>
</comment>
<dbReference type="Pfam" id="PF20143">
    <property type="entry name" value="NAD_kinase_C"/>
    <property type="match status" value="1"/>
</dbReference>
<protein>
    <recommendedName>
        <fullName evidence="6">NAD kinase</fullName>
        <ecNumber evidence="6">2.7.1.23</ecNumber>
    </recommendedName>
    <alternativeName>
        <fullName evidence="6">ATP-dependent NAD kinase</fullName>
    </alternativeName>
</protein>
<dbReference type="Pfam" id="PF01513">
    <property type="entry name" value="NAD_kinase"/>
    <property type="match status" value="1"/>
</dbReference>
<dbReference type="SUPFAM" id="SSF111331">
    <property type="entry name" value="NAD kinase/diacylglycerol kinase-like"/>
    <property type="match status" value="1"/>
</dbReference>
<reference evidence="7 8" key="1">
    <citation type="journal article" date="2016" name="Nat. Commun.">
        <title>Thousands of microbial genomes shed light on interconnected biogeochemical processes in an aquifer system.</title>
        <authorList>
            <person name="Anantharaman K."/>
            <person name="Brown C.T."/>
            <person name="Hug L.A."/>
            <person name="Sharon I."/>
            <person name="Castelle C.J."/>
            <person name="Probst A.J."/>
            <person name="Thomas B.C."/>
            <person name="Singh A."/>
            <person name="Wilkins M.J."/>
            <person name="Karaoz U."/>
            <person name="Brodie E.L."/>
            <person name="Williams K.H."/>
            <person name="Hubbard S.S."/>
            <person name="Banfield J.F."/>
        </authorList>
    </citation>
    <scope>NUCLEOTIDE SEQUENCE [LARGE SCALE GENOMIC DNA]</scope>
</reference>
<dbReference type="AlphaFoldDB" id="A0A1F4SSX9"/>
<evidence type="ECO:0000256" key="2">
    <source>
        <dbReference type="ARBA" id="ARBA00022777"/>
    </source>
</evidence>
<dbReference type="InterPro" id="IPR002504">
    <property type="entry name" value="NADK"/>
</dbReference>
<evidence type="ECO:0000313" key="7">
    <source>
        <dbReference type="EMBL" id="OGC23519.1"/>
    </source>
</evidence>
<evidence type="ECO:0000256" key="1">
    <source>
        <dbReference type="ARBA" id="ARBA00022679"/>
    </source>
</evidence>
<keyword evidence="6" id="KW-0547">Nucleotide-binding</keyword>
<dbReference type="GO" id="GO:0051287">
    <property type="term" value="F:NAD binding"/>
    <property type="evidence" value="ECO:0007669"/>
    <property type="project" value="UniProtKB-ARBA"/>
</dbReference>
<keyword evidence="2 6" id="KW-0418">Kinase</keyword>
<feature type="active site" description="Proton acceptor" evidence="6">
    <location>
        <position position="48"/>
    </location>
</feature>
<dbReference type="GO" id="GO:0005737">
    <property type="term" value="C:cytoplasm"/>
    <property type="evidence" value="ECO:0007669"/>
    <property type="project" value="UniProtKB-SubCell"/>
</dbReference>
<feature type="binding site" evidence="6">
    <location>
        <position position="53"/>
    </location>
    <ligand>
        <name>NAD(+)</name>
        <dbReference type="ChEBI" id="CHEBI:57540"/>
    </ligand>
</feature>
<evidence type="ECO:0000256" key="3">
    <source>
        <dbReference type="ARBA" id="ARBA00022857"/>
    </source>
</evidence>
<gene>
    <name evidence="6" type="primary">nadK</name>
    <name evidence="7" type="ORF">A2310_02835</name>
</gene>
<evidence type="ECO:0000313" key="8">
    <source>
        <dbReference type="Proteomes" id="UP000178417"/>
    </source>
</evidence>
<keyword evidence="3 6" id="KW-0521">NADP</keyword>
<dbReference type="GO" id="GO:0019674">
    <property type="term" value="P:NAD+ metabolic process"/>
    <property type="evidence" value="ECO:0007669"/>
    <property type="project" value="InterPro"/>
</dbReference>
<dbReference type="Gene3D" id="2.60.200.30">
    <property type="entry name" value="Probable inorganic polyphosphate/atp-NAD kinase, domain 2"/>
    <property type="match status" value="1"/>
</dbReference>
<comment type="subcellular location">
    <subcellularLocation>
        <location evidence="6">Cytoplasm</location>
    </subcellularLocation>
</comment>
<dbReference type="InterPro" id="IPR017437">
    <property type="entry name" value="ATP-NAD_kinase_PpnK-typ_C"/>
</dbReference>
<dbReference type="EC" id="2.7.1.23" evidence="6"/>
<feature type="binding site" evidence="6">
    <location>
        <position position="152"/>
    </location>
    <ligand>
        <name>NAD(+)</name>
        <dbReference type="ChEBI" id="CHEBI:57540"/>
    </ligand>
</feature>
<evidence type="ECO:0000256" key="4">
    <source>
        <dbReference type="ARBA" id="ARBA00023027"/>
    </source>
</evidence>
<evidence type="ECO:0000256" key="6">
    <source>
        <dbReference type="HAMAP-Rule" id="MF_00361"/>
    </source>
</evidence>
<feature type="binding site" evidence="6">
    <location>
        <position position="219"/>
    </location>
    <ligand>
        <name>NAD(+)</name>
        <dbReference type="ChEBI" id="CHEBI:57540"/>
    </ligand>
</feature>
<comment type="caution">
    <text evidence="7">The sequence shown here is derived from an EMBL/GenBank/DDBJ whole genome shotgun (WGS) entry which is preliminary data.</text>
</comment>
<dbReference type="GO" id="GO:0003951">
    <property type="term" value="F:NAD+ kinase activity"/>
    <property type="evidence" value="ECO:0007669"/>
    <property type="project" value="UniProtKB-UniRule"/>
</dbReference>
<dbReference type="GO" id="GO:0006741">
    <property type="term" value="P:NADP+ biosynthetic process"/>
    <property type="evidence" value="ECO:0007669"/>
    <property type="project" value="UniProtKB-UniRule"/>
</dbReference>
<feature type="binding site" evidence="6">
    <location>
        <position position="133"/>
    </location>
    <ligand>
        <name>NAD(+)</name>
        <dbReference type="ChEBI" id="CHEBI:57540"/>
    </ligand>
</feature>
<dbReference type="Proteomes" id="UP000178417">
    <property type="component" value="Unassembled WGS sequence"/>
</dbReference>
<dbReference type="PANTHER" id="PTHR20275:SF0">
    <property type="entry name" value="NAD KINASE"/>
    <property type="match status" value="1"/>
</dbReference>
<dbReference type="PANTHER" id="PTHR20275">
    <property type="entry name" value="NAD KINASE"/>
    <property type="match status" value="1"/>
</dbReference>
<dbReference type="GO" id="GO:0005524">
    <property type="term" value="F:ATP binding"/>
    <property type="evidence" value="ECO:0007669"/>
    <property type="project" value="UniProtKB-KW"/>
</dbReference>
<comment type="cofactor">
    <cofactor evidence="6">
        <name>a divalent metal cation</name>
        <dbReference type="ChEBI" id="CHEBI:60240"/>
    </cofactor>
</comment>
<sequence>MKKVSIIHKKEDKLIAGTAKQLTKELSPSFVFVADPRKADFIITLGGDGTVLRAAHIISQHDIPLLTVQLGGLGLLTECSLGELPAALESIKNKKYQIDSRLMLKVHVVRKNKIVKELFALNDAVVCKNDIARIIKLRAFLGDDLLGEYAADGIIASTPTGSTAYNFAVNGPILPVHSKSYILSPICPHRATDRSIVLEEDVTLAIIKGKDVLLTVDGQQTLSLKPDDIVKIGVSKEKTSFIRFKEYDIWGLLRSKLGWGT</sequence>
<dbReference type="Gene3D" id="3.40.50.10330">
    <property type="entry name" value="Probable inorganic polyphosphate/atp-NAD kinase, domain 1"/>
    <property type="match status" value="1"/>
</dbReference>
<dbReference type="HAMAP" id="MF_00361">
    <property type="entry name" value="NAD_kinase"/>
    <property type="match status" value="1"/>
</dbReference>
<keyword evidence="6" id="KW-0963">Cytoplasm</keyword>
<keyword evidence="4 6" id="KW-0520">NAD</keyword>
<keyword evidence="6" id="KW-0067">ATP-binding</keyword>
<dbReference type="STRING" id="1802579.A2310_02835"/>